<reference evidence="3" key="1">
    <citation type="journal article" date="2020" name="bioRxiv">
        <title>Comparative genomics of Chlamydomonas.</title>
        <authorList>
            <person name="Craig R.J."/>
            <person name="Hasan A.R."/>
            <person name="Ness R.W."/>
            <person name="Keightley P.D."/>
        </authorList>
    </citation>
    <scope>NUCLEOTIDE SEQUENCE</scope>
    <source>
        <strain evidence="3">CCAP 11/173</strain>
    </source>
</reference>
<keyword evidence="1" id="KW-0175">Coiled coil</keyword>
<name>A0A836B647_9CHLO</name>
<feature type="compositionally biased region" description="Polar residues" evidence="2">
    <location>
        <begin position="237"/>
        <end position="251"/>
    </location>
</feature>
<comment type="caution">
    <text evidence="3">The sequence shown here is derived from an EMBL/GenBank/DDBJ whole genome shotgun (WGS) entry which is preliminary data.</text>
</comment>
<dbReference type="EMBL" id="JAEHOD010000016">
    <property type="protein sequence ID" value="KAG2448655.1"/>
    <property type="molecule type" value="Genomic_DNA"/>
</dbReference>
<dbReference type="Proteomes" id="UP000613740">
    <property type="component" value="Unassembled WGS sequence"/>
</dbReference>
<feature type="region of interest" description="Disordered" evidence="2">
    <location>
        <begin position="122"/>
        <end position="251"/>
    </location>
</feature>
<feature type="compositionally biased region" description="Acidic residues" evidence="2">
    <location>
        <begin position="188"/>
        <end position="198"/>
    </location>
</feature>
<feature type="region of interest" description="Disordered" evidence="2">
    <location>
        <begin position="33"/>
        <end position="89"/>
    </location>
</feature>
<evidence type="ECO:0000313" key="4">
    <source>
        <dbReference type="Proteomes" id="UP000613740"/>
    </source>
</evidence>
<feature type="compositionally biased region" description="Basic and acidic residues" evidence="2">
    <location>
        <begin position="207"/>
        <end position="216"/>
    </location>
</feature>
<evidence type="ECO:0000256" key="1">
    <source>
        <dbReference type="SAM" id="Coils"/>
    </source>
</evidence>
<organism evidence="3 4">
    <name type="scientific">Chlamydomonas schloesseri</name>
    <dbReference type="NCBI Taxonomy" id="2026947"/>
    <lineage>
        <taxon>Eukaryota</taxon>
        <taxon>Viridiplantae</taxon>
        <taxon>Chlorophyta</taxon>
        <taxon>core chlorophytes</taxon>
        <taxon>Chlorophyceae</taxon>
        <taxon>CS clade</taxon>
        <taxon>Chlamydomonadales</taxon>
        <taxon>Chlamydomonadaceae</taxon>
        <taxon>Chlamydomonas</taxon>
    </lineage>
</organism>
<feature type="compositionally biased region" description="Basic and acidic residues" evidence="2">
    <location>
        <begin position="141"/>
        <end position="157"/>
    </location>
</feature>
<gene>
    <name evidence="3" type="ORF">HYH02_006012</name>
</gene>
<keyword evidence="4" id="KW-1185">Reference proteome</keyword>
<sequence length="367" mass="40448">MLSSRLLGAPSTSAPARAPLLHHGRLLAACRATVRSSSPRSTGDWRSSWRTELEDGSNGAAHHGHDHQEEVANGHSYGANGATYAHDHEDHSYSNGASYNGSSYPAGISASWRNGGSAEYANGASHGGYSSRAEEEEEAQYGEHDFHHRAADWRTEHSPQGSRWGSDDEDASPASYNGYGHQHHYQEEQEQQQEDEEGGGGGFFTDAFKDALKDALARSPLYGGGSGDEEDVPPQPTENDTVEATTGSPLFSDSFRAALKESLERQQAEMDAKYGYGSDDEYMATPYRSPGPARREMSPMEELLTSALGHSQLTHRRLTLVKNEIEQALEREAKQIERLEFALKKCETDTAYYASLERMMREQERSK</sequence>
<feature type="compositionally biased region" description="Polar residues" evidence="2">
    <location>
        <begin position="34"/>
        <end position="46"/>
    </location>
</feature>
<dbReference type="OrthoDB" id="551114at2759"/>
<accession>A0A836B647</accession>
<dbReference type="AlphaFoldDB" id="A0A836B647"/>
<evidence type="ECO:0000256" key="2">
    <source>
        <dbReference type="SAM" id="MobiDB-lite"/>
    </source>
</evidence>
<feature type="region of interest" description="Disordered" evidence="2">
    <location>
        <begin position="273"/>
        <end position="297"/>
    </location>
</feature>
<protein>
    <submittedName>
        <fullName evidence="3">Uncharacterized protein</fullName>
    </submittedName>
</protein>
<proteinExistence type="predicted"/>
<feature type="coiled-coil region" evidence="1">
    <location>
        <begin position="322"/>
        <end position="349"/>
    </location>
</feature>
<evidence type="ECO:0000313" key="3">
    <source>
        <dbReference type="EMBL" id="KAG2448655.1"/>
    </source>
</evidence>